<accession>A0A7J9MEA0</accession>
<keyword evidence="3" id="KW-1185">Reference proteome</keyword>
<feature type="region of interest" description="Disordered" evidence="1">
    <location>
        <begin position="218"/>
        <end position="257"/>
    </location>
</feature>
<dbReference type="EMBL" id="JABFAF010000010">
    <property type="protein sequence ID" value="MBA0869412.1"/>
    <property type="molecule type" value="Genomic_DNA"/>
</dbReference>
<dbReference type="Proteomes" id="UP000593576">
    <property type="component" value="Unassembled WGS sequence"/>
</dbReference>
<protein>
    <submittedName>
        <fullName evidence="2">Uncharacterized protein</fullName>
    </submittedName>
</protein>
<comment type="caution">
    <text evidence="2">The sequence shown here is derived from an EMBL/GenBank/DDBJ whole genome shotgun (WGS) entry which is preliminary data.</text>
</comment>
<proteinExistence type="predicted"/>
<sequence>MTTSLISFDNKHIVAAQAIMADDRVLEGFIHNLSNGPITEIHGYLQDERFLHVTRMLGGCKLNLSLISDVALQLDLSVDGPVIMGSMVVLDVNRWLPVPIIVLGLVVTTIFTCSSEQPIYVFIGDKFERMPYIGSNIIEYVPSEFLVNRSMWDTNVPLIVYTMATLSAEAMTSGLTTYVQNRCRVSTTLCTTTSLFYHGGSSAQPLYHKVEDKQWEARMTSHSSTEESDGYEDEDNDRDEDEYEGGVKMKTMITINN</sequence>
<evidence type="ECO:0000313" key="3">
    <source>
        <dbReference type="Proteomes" id="UP000593576"/>
    </source>
</evidence>
<dbReference type="AlphaFoldDB" id="A0A7J9MEA0"/>
<reference evidence="2 3" key="1">
    <citation type="journal article" date="2019" name="Genome Biol. Evol.">
        <title>Insights into the evolution of the New World diploid cottons (Gossypium, subgenus Houzingenia) based on genome sequencing.</title>
        <authorList>
            <person name="Grover C.E."/>
            <person name="Arick M.A. 2nd"/>
            <person name="Thrash A."/>
            <person name="Conover J.L."/>
            <person name="Sanders W.S."/>
            <person name="Peterson D.G."/>
            <person name="Frelichowski J.E."/>
            <person name="Scheffler J.A."/>
            <person name="Scheffler B.E."/>
            <person name="Wendel J.F."/>
        </authorList>
    </citation>
    <scope>NUCLEOTIDE SEQUENCE [LARGE SCALE GENOMIC DNA]</scope>
    <source>
        <strain evidence="2">1</strain>
        <tissue evidence="2">Leaf</tissue>
    </source>
</reference>
<evidence type="ECO:0000313" key="2">
    <source>
        <dbReference type="EMBL" id="MBA0869412.1"/>
    </source>
</evidence>
<gene>
    <name evidence="2" type="ORF">Goshw_027813</name>
</gene>
<feature type="compositionally biased region" description="Acidic residues" evidence="1">
    <location>
        <begin position="226"/>
        <end position="244"/>
    </location>
</feature>
<name>A0A7J9MEA0_GOSSC</name>
<organism evidence="2 3">
    <name type="scientific">Gossypium schwendimanii</name>
    <name type="common">Cotton</name>
    <dbReference type="NCBI Taxonomy" id="34291"/>
    <lineage>
        <taxon>Eukaryota</taxon>
        <taxon>Viridiplantae</taxon>
        <taxon>Streptophyta</taxon>
        <taxon>Embryophyta</taxon>
        <taxon>Tracheophyta</taxon>
        <taxon>Spermatophyta</taxon>
        <taxon>Magnoliopsida</taxon>
        <taxon>eudicotyledons</taxon>
        <taxon>Gunneridae</taxon>
        <taxon>Pentapetalae</taxon>
        <taxon>rosids</taxon>
        <taxon>malvids</taxon>
        <taxon>Malvales</taxon>
        <taxon>Malvaceae</taxon>
        <taxon>Malvoideae</taxon>
        <taxon>Gossypium</taxon>
    </lineage>
</organism>
<evidence type="ECO:0000256" key="1">
    <source>
        <dbReference type="SAM" id="MobiDB-lite"/>
    </source>
</evidence>